<feature type="transmembrane region" description="Helical" evidence="1">
    <location>
        <begin position="126"/>
        <end position="144"/>
    </location>
</feature>
<organism evidence="2">
    <name type="scientific">marine sediment metagenome</name>
    <dbReference type="NCBI Taxonomy" id="412755"/>
    <lineage>
        <taxon>unclassified sequences</taxon>
        <taxon>metagenomes</taxon>
        <taxon>ecological metagenomes</taxon>
    </lineage>
</organism>
<protein>
    <submittedName>
        <fullName evidence="2">Uncharacterized protein</fullName>
    </submittedName>
</protein>
<dbReference type="AlphaFoldDB" id="A0A0F9VUG7"/>
<evidence type="ECO:0000313" key="2">
    <source>
        <dbReference type="EMBL" id="KKN69373.1"/>
    </source>
</evidence>
<feature type="transmembrane region" description="Helical" evidence="1">
    <location>
        <begin position="98"/>
        <end position="120"/>
    </location>
</feature>
<dbReference type="EMBL" id="LAZR01000428">
    <property type="protein sequence ID" value="KKN69373.1"/>
    <property type="molecule type" value="Genomic_DNA"/>
</dbReference>
<reference evidence="2" key="1">
    <citation type="journal article" date="2015" name="Nature">
        <title>Complex archaea that bridge the gap between prokaryotes and eukaryotes.</title>
        <authorList>
            <person name="Spang A."/>
            <person name="Saw J.H."/>
            <person name="Jorgensen S.L."/>
            <person name="Zaremba-Niedzwiedzka K."/>
            <person name="Martijn J."/>
            <person name="Lind A.E."/>
            <person name="van Eijk R."/>
            <person name="Schleper C."/>
            <person name="Guy L."/>
            <person name="Ettema T.J."/>
        </authorList>
    </citation>
    <scope>NUCLEOTIDE SEQUENCE</scope>
</reference>
<keyword evidence="1" id="KW-1133">Transmembrane helix</keyword>
<sequence length="150" mass="16039">MMNKKGGGTVTGLIISLLVVMALFYGGFNYISFNYESANITDTLGYNQSYSDLQDAQDGLETNIGDIKTSVQGIAEADGNIVAVAWNGLTGLASTLRLFITIIDVGVSVWNAIFPALAFLPQWVKVLMELAIIITIVLIIVGAFKGEAKT</sequence>
<gene>
    <name evidence="2" type="ORF">LCGC14_0442330</name>
</gene>
<keyword evidence="1" id="KW-0472">Membrane</keyword>
<proteinExistence type="predicted"/>
<name>A0A0F9VUG7_9ZZZZ</name>
<feature type="transmembrane region" description="Helical" evidence="1">
    <location>
        <begin position="12"/>
        <end position="31"/>
    </location>
</feature>
<keyword evidence="1" id="KW-0812">Transmembrane</keyword>
<evidence type="ECO:0000256" key="1">
    <source>
        <dbReference type="SAM" id="Phobius"/>
    </source>
</evidence>
<accession>A0A0F9VUG7</accession>
<comment type="caution">
    <text evidence="2">The sequence shown here is derived from an EMBL/GenBank/DDBJ whole genome shotgun (WGS) entry which is preliminary data.</text>
</comment>